<keyword evidence="4" id="KW-0732">Signal</keyword>
<gene>
    <name evidence="9" type="ORF">FEM41_20855</name>
</gene>
<evidence type="ECO:0000259" key="8">
    <source>
        <dbReference type="Pfam" id="PF02753"/>
    </source>
</evidence>
<evidence type="ECO:0000256" key="2">
    <source>
        <dbReference type="ARBA" id="ARBA00007399"/>
    </source>
</evidence>
<evidence type="ECO:0000313" key="10">
    <source>
        <dbReference type="Proteomes" id="UP000302163"/>
    </source>
</evidence>
<comment type="subcellular location">
    <subcellularLocation>
        <location evidence="1">Periplasm</location>
    </subcellularLocation>
</comment>
<dbReference type="SUPFAM" id="SSF49354">
    <property type="entry name" value="PapD-like"/>
    <property type="match status" value="1"/>
</dbReference>
<keyword evidence="6" id="KW-0143">Chaperone</keyword>
<dbReference type="EMBL" id="CP040428">
    <property type="protein sequence ID" value="QCT22779.1"/>
    <property type="molecule type" value="Genomic_DNA"/>
</dbReference>
<dbReference type="PANTHER" id="PTHR30251:SF2">
    <property type="entry name" value="FIMBRIAL CHAPERONE YADV-RELATED"/>
    <property type="match status" value="1"/>
</dbReference>
<dbReference type="InterPro" id="IPR036316">
    <property type="entry name" value="Pili_assmbl_chap_C_dom_sf"/>
</dbReference>
<keyword evidence="10" id="KW-1185">Reference proteome</keyword>
<feature type="domain" description="Pili assembly chaperone N-terminal" evidence="7">
    <location>
        <begin position="2"/>
        <end position="116"/>
    </location>
</feature>
<keyword evidence="5" id="KW-0574">Periplasm</keyword>
<accession>A0A4P8YPJ0</accession>
<dbReference type="InterPro" id="IPR016147">
    <property type="entry name" value="Pili_assmbl_chaperone_N"/>
</dbReference>
<sequence>MGGTRVIYQEGKKEASISINNQDSSAPYLIQSWLESAVSGDKRPVPFIVTPPLFRLDPEKSSVLRISYTGAPLPEDRESVFWLDIKSIAPSNPDGGNQLQVNIKSKFKLFYRPSGLDGNPLEAYKKVTFRRQGNQLIAHNPTPYFVSFYKVSIGGHEIKNPGMIPPKGDSQWGLSGGSTVSWQAINDFGGVTEVARQVI</sequence>
<dbReference type="GO" id="GO:0071555">
    <property type="term" value="P:cell wall organization"/>
    <property type="evidence" value="ECO:0007669"/>
    <property type="project" value="InterPro"/>
</dbReference>
<dbReference type="InterPro" id="IPR016148">
    <property type="entry name" value="Pili_assmbl_chaperone_C"/>
</dbReference>
<dbReference type="FunFam" id="2.60.40.10:FF:000458">
    <property type="entry name" value="Molecular chaperone FimC"/>
    <property type="match status" value="1"/>
</dbReference>
<evidence type="ECO:0000256" key="5">
    <source>
        <dbReference type="ARBA" id="ARBA00022764"/>
    </source>
</evidence>
<evidence type="ECO:0000256" key="4">
    <source>
        <dbReference type="ARBA" id="ARBA00022729"/>
    </source>
</evidence>
<feature type="domain" description="Pili assembly chaperone C-terminal" evidence="8">
    <location>
        <begin position="139"/>
        <end position="192"/>
    </location>
</feature>
<evidence type="ECO:0000256" key="3">
    <source>
        <dbReference type="ARBA" id="ARBA00022558"/>
    </source>
</evidence>
<dbReference type="Gene3D" id="2.60.40.10">
    <property type="entry name" value="Immunoglobulins"/>
    <property type="match status" value="2"/>
</dbReference>
<dbReference type="AlphaFoldDB" id="A0A4P8YPJ0"/>
<evidence type="ECO:0000256" key="6">
    <source>
        <dbReference type="ARBA" id="ARBA00023186"/>
    </source>
</evidence>
<dbReference type="InterPro" id="IPR001829">
    <property type="entry name" value="Pili_assmbl_chaperone_bac"/>
</dbReference>
<keyword evidence="3" id="KW-1029">Fimbrium biogenesis</keyword>
<organism evidence="9 10">
    <name type="scientific">Jejubacter calystegiae</name>
    <dbReference type="NCBI Taxonomy" id="2579935"/>
    <lineage>
        <taxon>Bacteria</taxon>
        <taxon>Pseudomonadati</taxon>
        <taxon>Pseudomonadota</taxon>
        <taxon>Gammaproteobacteria</taxon>
        <taxon>Enterobacterales</taxon>
        <taxon>Enterobacteriaceae</taxon>
        <taxon>Jejubacter</taxon>
    </lineage>
</organism>
<dbReference type="Pfam" id="PF02753">
    <property type="entry name" value="PapD_C"/>
    <property type="match status" value="1"/>
</dbReference>
<dbReference type="OrthoDB" id="9131059at2"/>
<dbReference type="PRINTS" id="PR00969">
    <property type="entry name" value="CHAPERONPILI"/>
</dbReference>
<reference evidence="9 10" key="1">
    <citation type="submission" date="2019-05" db="EMBL/GenBank/DDBJ databases">
        <title>Complete genome sequence of Izhakiella calystegiae KSNA2, an endophyte isolated from beach morning glory (Calystegia soldanella).</title>
        <authorList>
            <person name="Jiang L."/>
            <person name="Jeong J.C."/>
            <person name="Kim C.Y."/>
            <person name="Kim D.H."/>
            <person name="Kim S.W."/>
            <person name="Lee j."/>
        </authorList>
    </citation>
    <scope>NUCLEOTIDE SEQUENCE [LARGE SCALE GENOMIC DNA]</scope>
    <source>
        <strain evidence="9 10">KSNA2</strain>
    </source>
</reference>
<evidence type="ECO:0000256" key="1">
    <source>
        <dbReference type="ARBA" id="ARBA00004418"/>
    </source>
</evidence>
<dbReference type="SUPFAM" id="SSF49584">
    <property type="entry name" value="Periplasmic chaperone C-domain"/>
    <property type="match status" value="1"/>
</dbReference>
<name>A0A4P8YPJ0_9ENTR</name>
<evidence type="ECO:0000259" key="7">
    <source>
        <dbReference type="Pfam" id="PF00345"/>
    </source>
</evidence>
<dbReference type="Pfam" id="PF00345">
    <property type="entry name" value="PapD_N"/>
    <property type="match status" value="1"/>
</dbReference>
<dbReference type="InterPro" id="IPR008962">
    <property type="entry name" value="PapD-like_sf"/>
</dbReference>
<evidence type="ECO:0000313" key="9">
    <source>
        <dbReference type="EMBL" id="QCT22779.1"/>
    </source>
</evidence>
<dbReference type="KEGG" id="izh:FEM41_20855"/>
<proteinExistence type="inferred from homology"/>
<dbReference type="Proteomes" id="UP000302163">
    <property type="component" value="Chromosome"/>
</dbReference>
<dbReference type="GO" id="GO:0030288">
    <property type="term" value="C:outer membrane-bounded periplasmic space"/>
    <property type="evidence" value="ECO:0007669"/>
    <property type="project" value="InterPro"/>
</dbReference>
<dbReference type="PANTHER" id="PTHR30251">
    <property type="entry name" value="PILUS ASSEMBLY CHAPERONE"/>
    <property type="match status" value="1"/>
</dbReference>
<protein>
    <submittedName>
        <fullName evidence="9">Molecular chaperone</fullName>
    </submittedName>
</protein>
<dbReference type="InterPro" id="IPR050643">
    <property type="entry name" value="Periplasmic_pilus_chap"/>
</dbReference>
<dbReference type="InterPro" id="IPR013783">
    <property type="entry name" value="Ig-like_fold"/>
</dbReference>
<comment type="similarity">
    <text evidence="2">Belongs to the periplasmic pilus chaperone family.</text>
</comment>